<sequence>MKNKRQPATGRRPAARLALFAAAQLAALSCGSAYATSPDACSTLAGFSLPASLIGKPSSGAVVQSAVFVSGEAPGNPHGAYCAVKGVVKPASAGAPDLEFQVNLPANWNARALQMGGGGYDGTLVTGLGPFTMQPAALAHPLKQGYVTLGSDGGHKGQGSFDGTFALNAEALANYGQLSVKKAHDVALALIRQYYNAVPKYFYFIGGSQGGHEALDAAARYPEDYDGVIANYPAYNITLLQLASLNAGRAMYSGGGAGWLGKAKVKLLTDAVYAACDTVALDGAKDGIISNVAGCNAAFNLDTVKATLRCPGGADSGDGCLSDAQIATVQAIASPYDAGFEIAGQRVFPRWPLLEGALFNVSSFGAAAQPANPPAPTDALLYAIGAAHAKYLVTQDPALDAMRYDPAAWKPRLQQLGTITDVTAVSLAAFRAKGGKLILTHGTADDFISPHNTADYYRAQVAALGQDAVDGFVRYYVVPGFGHGFGPFKAAYDGLAVLDRWVAQGEAPETLSASDNNTGASRTRPMCRYPAWPKFTGAAGASADSAAGFSCVR</sequence>
<reference evidence="9" key="1">
    <citation type="submission" date="2022-03" db="EMBL/GenBank/DDBJ databases">
        <authorList>
            <person name="Woo C.Y."/>
        </authorList>
    </citation>
    <scope>NUCLEOTIDE SEQUENCE</scope>
    <source>
        <strain evidence="9">CYS-02</strain>
    </source>
</reference>
<evidence type="ECO:0000256" key="6">
    <source>
        <dbReference type="ARBA" id="ARBA00022837"/>
    </source>
</evidence>
<dbReference type="AlphaFoldDB" id="A0A9X2ASM4"/>
<dbReference type="GO" id="GO:0046872">
    <property type="term" value="F:metal ion binding"/>
    <property type="evidence" value="ECO:0007669"/>
    <property type="project" value="UniProtKB-KW"/>
</dbReference>
<gene>
    <name evidence="9" type="ORF">MMF98_20145</name>
</gene>
<evidence type="ECO:0000313" key="10">
    <source>
        <dbReference type="Proteomes" id="UP001139447"/>
    </source>
</evidence>
<dbReference type="Pfam" id="PF07519">
    <property type="entry name" value="Tannase"/>
    <property type="match status" value="1"/>
</dbReference>
<proteinExistence type="inferred from homology"/>
<evidence type="ECO:0000256" key="3">
    <source>
        <dbReference type="ARBA" id="ARBA00022723"/>
    </source>
</evidence>
<dbReference type="InterPro" id="IPR029058">
    <property type="entry name" value="AB_hydrolase_fold"/>
</dbReference>
<evidence type="ECO:0000256" key="1">
    <source>
        <dbReference type="ARBA" id="ARBA00006249"/>
    </source>
</evidence>
<keyword evidence="4 8" id="KW-0732">Signal</keyword>
<dbReference type="PROSITE" id="PS51257">
    <property type="entry name" value="PROKAR_LIPOPROTEIN"/>
    <property type="match status" value="1"/>
</dbReference>
<keyword evidence="7" id="KW-1015">Disulfide bond</keyword>
<accession>A0A9X2ASM4</accession>
<dbReference type="EMBL" id="JALGBI010000003">
    <property type="protein sequence ID" value="MCJ0765531.1"/>
    <property type="molecule type" value="Genomic_DNA"/>
</dbReference>
<dbReference type="InterPro" id="IPR011118">
    <property type="entry name" value="Tannase/feruloyl_esterase"/>
</dbReference>
<dbReference type="PANTHER" id="PTHR33938:SF15">
    <property type="entry name" value="FERULOYL ESTERASE B-RELATED"/>
    <property type="match status" value="1"/>
</dbReference>
<dbReference type="Gene3D" id="3.40.50.1820">
    <property type="entry name" value="alpha/beta hydrolase"/>
    <property type="match status" value="2"/>
</dbReference>
<dbReference type="RefSeq" id="WP_243309030.1">
    <property type="nucleotide sequence ID" value="NZ_JALGBI010000003.1"/>
</dbReference>
<keyword evidence="10" id="KW-1185">Reference proteome</keyword>
<dbReference type="SUPFAM" id="SSF53474">
    <property type="entry name" value="alpha/beta-Hydrolases"/>
    <property type="match status" value="1"/>
</dbReference>
<evidence type="ECO:0000256" key="8">
    <source>
        <dbReference type="SAM" id="SignalP"/>
    </source>
</evidence>
<keyword evidence="6" id="KW-0106">Calcium</keyword>
<protein>
    <submittedName>
        <fullName evidence="9">Tannase/feruloyl esterase family alpha/beta hydrolase</fullName>
    </submittedName>
</protein>
<keyword evidence="5 9" id="KW-0378">Hydrolase</keyword>
<name>A0A9X2ASM4_9BURK</name>
<organism evidence="9 10">
    <name type="scientific">Variovorax terrae</name>
    <dbReference type="NCBI Taxonomy" id="2923278"/>
    <lineage>
        <taxon>Bacteria</taxon>
        <taxon>Pseudomonadati</taxon>
        <taxon>Pseudomonadota</taxon>
        <taxon>Betaproteobacteria</taxon>
        <taxon>Burkholderiales</taxon>
        <taxon>Comamonadaceae</taxon>
        <taxon>Variovorax</taxon>
    </lineage>
</organism>
<dbReference type="Proteomes" id="UP001139447">
    <property type="component" value="Unassembled WGS sequence"/>
</dbReference>
<evidence type="ECO:0000256" key="7">
    <source>
        <dbReference type="ARBA" id="ARBA00023157"/>
    </source>
</evidence>
<keyword evidence="2" id="KW-0719">Serine esterase</keyword>
<evidence type="ECO:0000256" key="2">
    <source>
        <dbReference type="ARBA" id="ARBA00022487"/>
    </source>
</evidence>
<dbReference type="PANTHER" id="PTHR33938">
    <property type="entry name" value="FERULOYL ESTERASE B-RELATED"/>
    <property type="match status" value="1"/>
</dbReference>
<feature type="chain" id="PRO_5040778198" evidence="8">
    <location>
        <begin position="36"/>
        <end position="553"/>
    </location>
</feature>
<evidence type="ECO:0000313" key="9">
    <source>
        <dbReference type="EMBL" id="MCJ0765531.1"/>
    </source>
</evidence>
<dbReference type="GO" id="GO:0052689">
    <property type="term" value="F:carboxylic ester hydrolase activity"/>
    <property type="evidence" value="ECO:0007669"/>
    <property type="project" value="UniProtKB-KW"/>
</dbReference>
<feature type="signal peptide" evidence="8">
    <location>
        <begin position="1"/>
        <end position="35"/>
    </location>
</feature>
<comment type="caution">
    <text evidence="9">The sequence shown here is derived from an EMBL/GenBank/DDBJ whole genome shotgun (WGS) entry which is preliminary data.</text>
</comment>
<evidence type="ECO:0000256" key="5">
    <source>
        <dbReference type="ARBA" id="ARBA00022801"/>
    </source>
</evidence>
<evidence type="ECO:0000256" key="4">
    <source>
        <dbReference type="ARBA" id="ARBA00022729"/>
    </source>
</evidence>
<keyword evidence="3" id="KW-0479">Metal-binding</keyword>
<comment type="similarity">
    <text evidence="1">Belongs to the tannase family.</text>
</comment>